<feature type="domain" description="RNA polymerase sigma-70 region 2" evidence="5">
    <location>
        <begin position="25"/>
        <end position="90"/>
    </location>
</feature>
<dbReference type="Gene3D" id="1.10.10.10">
    <property type="entry name" value="Winged helix-like DNA-binding domain superfamily/Winged helix DNA-binding domain"/>
    <property type="match status" value="1"/>
</dbReference>
<dbReference type="InterPro" id="IPR007627">
    <property type="entry name" value="RNA_pol_sigma70_r2"/>
</dbReference>
<evidence type="ECO:0000313" key="8">
    <source>
        <dbReference type="Proteomes" id="UP001161325"/>
    </source>
</evidence>
<dbReference type="PANTHER" id="PTHR43133">
    <property type="entry name" value="RNA POLYMERASE ECF-TYPE SIGMA FACTO"/>
    <property type="match status" value="1"/>
</dbReference>
<keyword evidence="7" id="KW-0240">DNA-directed RNA polymerase</keyword>
<evidence type="ECO:0000256" key="4">
    <source>
        <dbReference type="ARBA" id="ARBA00023163"/>
    </source>
</evidence>
<dbReference type="EMBL" id="BRXS01000006">
    <property type="protein sequence ID" value="GLC27621.1"/>
    <property type="molecule type" value="Genomic_DNA"/>
</dbReference>
<name>A0AA37QEZ3_9BACT</name>
<dbReference type="Gene3D" id="1.10.1740.10">
    <property type="match status" value="1"/>
</dbReference>
<accession>A0AA37QEZ3</accession>
<dbReference type="CDD" id="cd06171">
    <property type="entry name" value="Sigma70_r4"/>
    <property type="match status" value="1"/>
</dbReference>
<proteinExistence type="inferred from homology"/>
<reference evidence="7" key="1">
    <citation type="submission" date="2022-08" db="EMBL/GenBank/DDBJ databases">
        <title>Draft genome sequencing of Roseisolibacter agri AW1220.</title>
        <authorList>
            <person name="Tobiishi Y."/>
            <person name="Tonouchi A."/>
        </authorList>
    </citation>
    <scope>NUCLEOTIDE SEQUENCE</scope>
    <source>
        <strain evidence="7">AW1220</strain>
    </source>
</reference>
<dbReference type="InterPro" id="IPR013324">
    <property type="entry name" value="RNA_pol_sigma_r3/r4-like"/>
</dbReference>
<evidence type="ECO:0000313" key="7">
    <source>
        <dbReference type="EMBL" id="GLC27621.1"/>
    </source>
</evidence>
<dbReference type="Pfam" id="PF08281">
    <property type="entry name" value="Sigma70_r4_2"/>
    <property type="match status" value="1"/>
</dbReference>
<keyword evidence="4" id="KW-0804">Transcription</keyword>
<evidence type="ECO:0000256" key="2">
    <source>
        <dbReference type="ARBA" id="ARBA00023015"/>
    </source>
</evidence>
<protein>
    <submittedName>
        <fullName evidence="7">DNA-directed RNA polymerase sigma-70 factor</fullName>
    </submittedName>
</protein>
<dbReference type="InterPro" id="IPR036388">
    <property type="entry name" value="WH-like_DNA-bd_sf"/>
</dbReference>
<dbReference type="InterPro" id="IPR014284">
    <property type="entry name" value="RNA_pol_sigma-70_dom"/>
</dbReference>
<dbReference type="Proteomes" id="UP001161325">
    <property type="component" value="Unassembled WGS sequence"/>
</dbReference>
<dbReference type="GO" id="GO:0003677">
    <property type="term" value="F:DNA binding"/>
    <property type="evidence" value="ECO:0007669"/>
    <property type="project" value="InterPro"/>
</dbReference>
<organism evidence="7 8">
    <name type="scientific">Roseisolibacter agri</name>
    <dbReference type="NCBI Taxonomy" id="2014610"/>
    <lineage>
        <taxon>Bacteria</taxon>
        <taxon>Pseudomonadati</taxon>
        <taxon>Gemmatimonadota</taxon>
        <taxon>Gemmatimonadia</taxon>
        <taxon>Gemmatimonadales</taxon>
        <taxon>Gemmatimonadaceae</taxon>
        <taxon>Roseisolibacter</taxon>
    </lineage>
</organism>
<dbReference type="InterPro" id="IPR039425">
    <property type="entry name" value="RNA_pol_sigma-70-like"/>
</dbReference>
<evidence type="ECO:0000256" key="3">
    <source>
        <dbReference type="ARBA" id="ARBA00023082"/>
    </source>
</evidence>
<dbReference type="NCBIfam" id="TIGR02985">
    <property type="entry name" value="Sig70_bacteroi1"/>
    <property type="match status" value="1"/>
</dbReference>
<dbReference type="InterPro" id="IPR013249">
    <property type="entry name" value="RNA_pol_sigma70_r4_t2"/>
</dbReference>
<dbReference type="GO" id="GO:0016987">
    <property type="term" value="F:sigma factor activity"/>
    <property type="evidence" value="ECO:0007669"/>
    <property type="project" value="UniProtKB-KW"/>
</dbReference>
<dbReference type="GO" id="GO:0000428">
    <property type="term" value="C:DNA-directed RNA polymerase complex"/>
    <property type="evidence" value="ECO:0007669"/>
    <property type="project" value="UniProtKB-KW"/>
</dbReference>
<dbReference type="RefSeq" id="WP_284352057.1">
    <property type="nucleotide sequence ID" value="NZ_BRXS01000006.1"/>
</dbReference>
<dbReference type="AlphaFoldDB" id="A0AA37QEZ3"/>
<dbReference type="SUPFAM" id="SSF88659">
    <property type="entry name" value="Sigma3 and sigma4 domains of RNA polymerase sigma factors"/>
    <property type="match status" value="1"/>
</dbReference>
<evidence type="ECO:0000256" key="1">
    <source>
        <dbReference type="ARBA" id="ARBA00010641"/>
    </source>
</evidence>
<dbReference type="Pfam" id="PF04542">
    <property type="entry name" value="Sigma70_r2"/>
    <property type="match status" value="1"/>
</dbReference>
<dbReference type="PANTHER" id="PTHR43133:SF46">
    <property type="entry name" value="RNA POLYMERASE SIGMA-70 FACTOR ECF SUBFAMILY"/>
    <property type="match status" value="1"/>
</dbReference>
<feature type="domain" description="RNA polymerase sigma factor 70 region 4 type 2" evidence="6">
    <location>
        <begin position="121"/>
        <end position="172"/>
    </location>
</feature>
<comment type="caution">
    <text evidence="7">The sequence shown here is derived from an EMBL/GenBank/DDBJ whole genome shotgun (WGS) entry which is preliminary data.</text>
</comment>
<keyword evidence="8" id="KW-1185">Reference proteome</keyword>
<dbReference type="NCBIfam" id="TIGR02937">
    <property type="entry name" value="sigma70-ECF"/>
    <property type="match status" value="1"/>
</dbReference>
<keyword evidence="3" id="KW-0731">Sigma factor</keyword>
<gene>
    <name evidence="7" type="ORF">rosag_41340</name>
</gene>
<dbReference type="GO" id="GO:0006352">
    <property type="term" value="P:DNA-templated transcription initiation"/>
    <property type="evidence" value="ECO:0007669"/>
    <property type="project" value="InterPro"/>
</dbReference>
<dbReference type="InterPro" id="IPR014327">
    <property type="entry name" value="RNA_pol_sigma70_bacteroid"/>
</dbReference>
<dbReference type="InterPro" id="IPR013325">
    <property type="entry name" value="RNA_pol_sigma_r2"/>
</dbReference>
<comment type="similarity">
    <text evidence="1">Belongs to the sigma-70 factor family. ECF subfamily.</text>
</comment>
<dbReference type="SUPFAM" id="SSF88946">
    <property type="entry name" value="Sigma2 domain of RNA polymerase sigma factors"/>
    <property type="match status" value="1"/>
</dbReference>
<evidence type="ECO:0000259" key="6">
    <source>
        <dbReference type="Pfam" id="PF08281"/>
    </source>
</evidence>
<evidence type="ECO:0000259" key="5">
    <source>
        <dbReference type="Pfam" id="PF04542"/>
    </source>
</evidence>
<sequence>MDDRELLARLSGDEAEARDAFDAIFRSWYAPLVRAADAIVRDRAVAEELVQDVMLELWRRRTALAADGSPQAYLFRSTRNRALNHVRHQQVARRGAVHAASPVSREATAPAQVVSREIDAAVRVAMDELTPRCREVFELSRTHGLKYAEIAQTLGVSVKAVEAQMGKALRTMREHLAPWLPGGDAL</sequence>
<keyword evidence="2" id="KW-0805">Transcription regulation</keyword>